<organism evidence="2 3">
    <name type="scientific">Ficus carica</name>
    <name type="common">Common fig</name>
    <dbReference type="NCBI Taxonomy" id="3494"/>
    <lineage>
        <taxon>Eukaryota</taxon>
        <taxon>Viridiplantae</taxon>
        <taxon>Streptophyta</taxon>
        <taxon>Embryophyta</taxon>
        <taxon>Tracheophyta</taxon>
        <taxon>Spermatophyta</taxon>
        <taxon>Magnoliopsida</taxon>
        <taxon>eudicotyledons</taxon>
        <taxon>Gunneridae</taxon>
        <taxon>Pentapetalae</taxon>
        <taxon>rosids</taxon>
        <taxon>fabids</taxon>
        <taxon>Rosales</taxon>
        <taxon>Moraceae</taxon>
        <taxon>Ficeae</taxon>
        <taxon>Ficus</taxon>
    </lineage>
</organism>
<protein>
    <submittedName>
        <fullName evidence="2">Uncharacterized protein</fullName>
    </submittedName>
</protein>
<evidence type="ECO:0000313" key="2">
    <source>
        <dbReference type="EMBL" id="GMN64270.1"/>
    </source>
</evidence>
<evidence type="ECO:0000313" key="3">
    <source>
        <dbReference type="Proteomes" id="UP001187192"/>
    </source>
</evidence>
<dbReference type="Proteomes" id="UP001187192">
    <property type="component" value="Unassembled WGS sequence"/>
</dbReference>
<feature type="region of interest" description="Disordered" evidence="1">
    <location>
        <begin position="80"/>
        <end position="123"/>
    </location>
</feature>
<feature type="compositionally biased region" description="Pro residues" evidence="1">
    <location>
        <begin position="112"/>
        <end position="123"/>
    </location>
</feature>
<accession>A0AA88E0C8</accession>
<comment type="caution">
    <text evidence="2">The sequence shown here is derived from an EMBL/GenBank/DDBJ whole genome shotgun (WGS) entry which is preliminary data.</text>
</comment>
<gene>
    <name evidence="2" type="ORF">TIFTF001_033342</name>
</gene>
<name>A0AA88E0C8_FICCA</name>
<sequence>MLGDGGILTVEEEIRNKGGPSSLATSTGGHDGGGVSPTRIARVQIQSWSGKWGCCGMAGDDVSWVADKTHGHDVLLLLGQAPPPPQDFLGPPNQGQPGGRQGVVHAGRGQAFPPPQDFLGPPN</sequence>
<proteinExistence type="predicted"/>
<dbReference type="EMBL" id="BTGU01000174">
    <property type="protein sequence ID" value="GMN64270.1"/>
    <property type="molecule type" value="Genomic_DNA"/>
</dbReference>
<evidence type="ECO:0000256" key="1">
    <source>
        <dbReference type="SAM" id="MobiDB-lite"/>
    </source>
</evidence>
<keyword evidence="3" id="KW-1185">Reference proteome</keyword>
<dbReference type="AlphaFoldDB" id="A0AA88E0C8"/>
<feature type="region of interest" description="Disordered" evidence="1">
    <location>
        <begin position="14"/>
        <end position="37"/>
    </location>
</feature>
<reference evidence="2" key="1">
    <citation type="submission" date="2023-07" db="EMBL/GenBank/DDBJ databases">
        <title>draft genome sequence of fig (Ficus carica).</title>
        <authorList>
            <person name="Takahashi T."/>
            <person name="Nishimura K."/>
        </authorList>
    </citation>
    <scope>NUCLEOTIDE SEQUENCE</scope>
</reference>